<dbReference type="Proteomes" id="UP000217790">
    <property type="component" value="Unassembled WGS sequence"/>
</dbReference>
<evidence type="ECO:0000313" key="2">
    <source>
        <dbReference type="EMBL" id="PBK80144.1"/>
    </source>
</evidence>
<evidence type="ECO:0000313" key="3">
    <source>
        <dbReference type="Proteomes" id="UP000217790"/>
    </source>
</evidence>
<evidence type="ECO:0000256" key="1">
    <source>
        <dbReference type="SAM" id="MobiDB-lite"/>
    </source>
</evidence>
<sequence>MRGVENDEGVNRNVWGKGAEPHLPQLYSRFLPPYWTASAASAMVVGVRLSSTARPSVPVYRAIRVAHGNMLLRKLRDISLSRFLTDSVFSGREDHLSTNDTRDYANRNLHPALTFGATADGGSVNGRGLRRLAAYASALCLDFFSNIVVLREVMKVGVDEDRHIHSLTSWEFQANDIYVTADSLAILNVTGMHSILDVHIRRTRGEEGGNVIPLTARAGSQEVAGREDVRSGSRPTDDMATRHTLPKVPMRLLVYRS</sequence>
<dbReference type="InParanoid" id="A0A2H3CFP9"/>
<gene>
    <name evidence="2" type="ORF">ARMGADRAFT_1092529</name>
</gene>
<reference evidence="3" key="1">
    <citation type="journal article" date="2017" name="Nat. Ecol. Evol.">
        <title>Genome expansion and lineage-specific genetic innovations in the forest pathogenic fungi Armillaria.</title>
        <authorList>
            <person name="Sipos G."/>
            <person name="Prasanna A.N."/>
            <person name="Walter M.C."/>
            <person name="O'Connor E."/>
            <person name="Balint B."/>
            <person name="Krizsan K."/>
            <person name="Kiss B."/>
            <person name="Hess J."/>
            <person name="Varga T."/>
            <person name="Slot J."/>
            <person name="Riley R."/>
            <person name="Boka B."/>
            <person name="Rigling D."/>
            <person name="Barry K."/>
            <person name="Lee J."/>
            <person name="Mihaltcheva S."/>
            <person name="LaButti K."/>
            <person name="Lipzen A."/>
            <person name="Waldron R."/>
            <person name="Moloney N.M."/>
            <person name="Sperisen C."/>
            <person name="Kredics L."/>
            <person name="Vagvoelgyi C."/>
            <person name="Patrignani A."/>
            <person name="Fitzpatrick D."/>
            <person name="Nagy I."/>
            <person name="Doyle S."/>
            <person name="Anderson J.B."/>
            <person name="Grigoriev I.V."/>
            <person name="Gueldener U."/>
            <person name="Muensterkoetter M."/>
            <person name="Nagy L.G."/>
        </authorList>
    </citation>
    <scope>NUCLEOTIDE SEQUENCE [LARGE SCALE GENOMIC DNA]</scope>
    <source>
        <strain evidence="3">Ar21-2</strain>
    </source>
</reference>
<name>A0A2H3CFP9_ARMGA</name>
<proteinExistence type="predicted"/>
<protein>
    <submittedName>
        <fullName evidence="2">Uncharacterized protein</fullName>
    </submittedName>
</protein>
<keyword evidence="3" id="KW-1185">Reference proteome</keyword>
<dbReference type="AlphaFoldDB" id="A0A2H3CFP9"/>
<accession>A0A2H3CFP9</accession>
<feature type="compositionally biased region" description="Basic and acidic residues" evidence="1">
    <location>
        <begin position="224"/>
        <end position="241"/>
    </location>
</feature>
<organism evidence="2 3">
    <name type="scientific">Armillaria gallica</name>
    <name type="common">Bulbous honey fungus</name>
    <name type="synonym">Armillaria bulbosa</name>
    <dbReference type="NCBI Taxonomy" id="47427"/>
    <lineage>
        <taxon>Eukaryota</taxon>
        <taxon>Fungi</taxon>
        <taxon>Dikarya</taxon>
        <taxon>Basidiomycota</taxon>
        <taxon>Agaricomycotina</taxon>
        <taxon>Agaricomycetes</taxon>
        <taxon>Agaricomycetidae</taxon>
        <taxon>Agaricales</taxon>
        <taxon>Marasmiineae</taxon>
        <taxon>Physalacriaceae</taxon>
        <taxon>Armillaria</taxon>
    </lineage>
</organism>
<dbReference type="EMBL" id="KZ293752">
    <property type="protein sequence ID" value="PBK80144.1"/>
    <property type="molecule type" value="Genomic_DNA"/>
</dbReference>
<feature type="region of interest" description="Disordered" evidence="1">
    <location>
        <begin position="221"/>
        <end position="241"/>
    </location>
</feature>